<proteinExistence type="predicted"/>
<organism evidence="2">
    <name type="scientific">Siphoviridae sp. ctkL634</name>
    <dbReference type="NCBI Taxonomy" id="2826442"/>
    <lineage>
        <taxon>Viruses</taxon>
        <taxon>Duplodnaviria</taxon>
        <taxon>Heunggongvirae</taxon>
        <taxon>Uroviricota</taxon>
        <taxon>Caudoviricetes</taxon>
    </lineage>
</organism>
<reference evidence="2" key="1">
    <citation type="journal article" date="2021" name="Proc. Natl. Acad. Sci. U.S.A.">
        <title>A Catalog of Tens of Thousands of Viruses from Human Metagenomes Reveals Hidden Associations with Chronic Diseases.</title>
        <authorList>
            <person name="Tisza M.J."/>
            <person name="Buck C.B."/>
        </authorList>
    </citation>
    <scope>NUCLEOTIDE SEQUENCE</scope>
    <source>
        <strain evidence="2">CtkL634</strain>
    </source>
</reference>
<evidence type="ECO:0000256" key="1">
    <source>
        <dbReference type="SAM" id="Coils"/>
    </source>
</evidence>
<feature type="coiled-coil region" evidence="1">
    <location>
        <begin position="168"/>
        <end position="195"/>
    </location>
</feature>
<sequence>MNNGWRLAVENQKAGAARTALERSHVMGYIKFKNKETVTKAIVSEESPHVIRITGDNLTVNTDGFRLYLDEGCKYPLDNGEYEAYTTLFRAGDGWYELSNDGSVYIEPVAPVQPEPTEEELAEQARQQQISQLTAQIDDLKTRIAASDYKVIKTYEYTLLGEQTEYDMETVHAERQALRDQINTLETQLADLTTTAE</sequence>
<accession>A0A8S5MIM2</accession>
<keyword evidence="1" id="KW-0175">Coiled coil</keyword>
<name>A0A8S5MIM2_9CAUD</name>
<protein>
    <submittedName>
        <fullName evidence="2">Uncharacterized protein</fullName>
    </submittedName>
</protein>
<dbReference type="EMBL" id="BK014911">
    <property type="protein sequence ID" value="DAD82062.1"/>
    <property type="molecule type" value="Genomic_DNA"/>
</dbReference>
<evidence type="ECO:0000313" key="2">
    <source>
        <dbReference type="EMBL" id="DAD82062.1"/>
    </source>
</evidence>